<keyword evidence="4 12" id="KW-0235">DNA replication</keyword>
<feature type="compositionally biased region" description="Polar residues" evidence="13">
    <location>
        <begin position="16"/>
        <end position="38"/>
    </location>
</feature>
<evidence type="ECO:0000256" key="11">
    <source>
        <dbReference type="RuleBase" id="RU004070"/>
    </source>
</evidence>
<dbReference type="InterPro" id="IPR041562">
    <property type="entry name" value="MCM_lid"/>
</dbReference>
<dbReference type="InterPro" id="IPR031327">
    <property type="entry name" value="MCM"/>
</dbReference>
<dbReference type="EMBL" id="JH992967">
    <property type="protein sequence ID" value="EKX54424.1"/>
    <property type="molecule type" value="Genomic_DNA"/>
</dbReference>
<comment type="similarity">
    <text evidence="3 11">Belongs to the MCM family.</text>
</comment>
<reference evidence="17" key="2">
    <citation type="submission" date="2012-11" db="EMBL/GenBank/DDBJ databases">
        <authorList>
            <person name="Kuo A."/>
            <person name="Curtis B.A."/>
            <person name="Tanifuji G."/>
            <person name="Burki F."/>
            <person name="Gruber A."/>
            <person name="Irimia M."/>
            <person name="Maruyama S."/>
            <person name="Arias M.C."/>
            <person name="Ball S.G."/>
            <person name="Gile G.H."/>
            <person name="Hirakawa Y."/>
            <person name="Hopkins J.F."/>
            <person name="Rensing S.A."/>
            <person name="Schmutz J."/>
            <person name="Symeonidi A."/>
            <person name="Elias M."/>
            <person name="Eveleigh R.J."/>
            <person name="Herman E.K."/>
            <person name="Klute M.J."/>
            <person name="Nakayama T."/>
            <person name="Obornik M."/>
            <person name="Reyes-Prieto A."/>
            <person name="Armbrust E.V."/>
            <person name="Aves S.J."/>
            <person name="Beiko R.G."/>
            <person name="Coutinho P."/>
            <person name="Dacks J.B."/>
            <person name="Durnford D.G."/>
            <person name="Fast N.M."/>
            <person name="Green B.R."/>
            <person name="Grisdale C."/>
            <person name="Hempe F."/>
            <person name="Henrissat B."/>
            <person name="Hoppner M.P."/>
            <person name="Ishida K.-I."/>
            <person name="Kim E."/>
            <person name="Koreny L."/>
            <person name="Kroth P.G."/>
            <person name="Liu Y."/>
            <person name="Malik S.-B."/>
            <person name="Maier U.G."/>
            <person name="McRose D."/>
            <person name="Mock T."/>
            <person name="Neilson J.A."/>
            <person name="Onodera N.T."/>
            <person name="Poole A.M."/>
            <person name="Pritham E.J."/>
            <person name="Richards T.A."/>
            <person name="Rocap G."/>
            <person name="Roy S.W."/>
            <person name="Sarai C."/>
            <person name="Schaack S."/>
            <person name="Shirato S."/>
            <person name="Slamovits C.H."/>
            <person name="Spencer D.F."/>
            <person name="Suzuki S."/>
            <person name="Worden A.Z."/>
            <person name="Zauner S."/>
            <person name="Barry K."/>
            <person name="Bell C."/>
            <person name="Bharti A.K."/>
            <person name="Crow J.A."/>
            <person name="Grimwood J."/>
            <person name="Kramer R."/>
            <person name="Lindquist E."/>
            <person name="Lucas S."/>
            <person name="Salamov A."/>
            <person name="McFadden G.I."/>
            <person name="Lane C.E."/>
            <person name="Keeling P.J."/>
            <person name="Gray M.W."/>
            <person name="Grigoriev I.V."/>
            <person name="Archibald J.M."/>
        </authorList>
    </citation>
    <scope>NUCLEOTIDE SEQUENCE</scope>
    <source>
        <strain evidence="17">CCMP2712</strain>
    </source>
</reference>
<dbReference type="KEGG" id="gtt:GUITHDRAFT_99903"/>
<keyword evidence="10 12" id="KW-0539">Nucleus</keyword>
<keyword evidence="5 11" id="KW-0547">Nucleotide-binding</keyword>
<evidence type="ECO:0000256" key="1">
    <source>
        <dbReference type="ARBA" id="ARBA00004123"/>
    </source>
</evidence>
<evidence type="ECO:0000256" key="6">
    <source>
        <dbReference type="ARBA" id="ARBA00022801"/>
    </source>
</evidence>
<evidence type="ECO:0000256" key="13">
    <source>
        <dbReference type="SAM" id="MobiDB-lite"/>
    </source>
</evidence>
<dbReference type="Gene3D" id="2.40.50.140">
    <property type="entry name" value="Nucleic acid-binding proteins"/>
    <property type="match status" value="1"/>
</dbReference>
<name>L1K1I5_GUITC</name>
<proteinExistence type="inferred from homology"/>
<dbReference type="PANTHER" id="PTHR11630">
    <property type="entry name" value="DNA REPLICATION LICENSING FACTOR MCM FAMILY MEMBER"/>
    <property type="match status" value="1"/>
</dbReference>
<evidence type="ECO:0000256" key="4">
    <source>
        <dbReference type="ARBA" id="ARBA00022705"/>
    </source>
</evidence>
<dbReference type="Gene3D" id="3.30.1640.10">
    <property type="entry name" value="mini-chromosome maintenance (MCM) complex, chain A, domain 1"/>
    <property type="match status" value="1"/>
</dbReference>
<evidence type="ECO:0000313" key="17">
    <source>
        <dbReference type="Proteomes" id="UP000011087"/>
    </source>
</evidence>
<dbReference type="Pfam" id="PF00493">
    <property type="entry name" value="MCM"/>
    <property type="match status" value="1"/>
</dbReference>
<evidence type="ECO:0000256" key="5">
    <source>
        <dbReference type="ARBA" id="ARBA00022741"/>
    </source>
</evidence>
<dbReference type="GO" id="GO:0016787">
    <property type="term" value="F:hydrolase activity"/>
    <property type="evidence" value="ECO:0007669"/>
    <property type="project" value="UniProtKB-KW"/>
</dbReference>
<dbReference type="GO" id="GO:1902975">
    <property type="term" value="P:mitotic DNA replication initiation"/>
    <property type="evidence" value="ECO:0007669"/>
    <property type="project" value="TreeGrafter"/>
</dbReference>
<dbReference type="PRINTS" id="PR01657">
    <property type="entry name" value="MCMFAMILY"/>
</dbReference>
<dbReference type="OrthoDB" id="10251574at2759"/>
<comment type="catalytic activity">
    <reaction evidence="12">
        <text>ATP + H2O = ADP + phosphate + H(+)</text>
        <dbReference type="Rhea" id="RHEA:13065"/>
        <dbReference type="ChEBI" id="CHEBI:15377"/>
        <dbReference type="ChEBI" id="CHEBI:15378"/>
        <dbReference type="ChEBI" id="CHEBI:30616"/>
        <dbReference type="ChEBI" id="CHEBI:43474"/>
        <dbReference type="ChEBI" id="CHEBI:456216"/>
        <dbReference type="EC" id="3.6.4.12"/>
    </reaction>
</comment>
<dbReference type="GO" id="GO:0005634">
    <property type="term" value="C:nucleus"/>
    <property type="evidence" value="ECO:0007669"/>
    <property type="project" value="UniProtKB-SubCell"/>
</dbReference>
<dbReference type="Pfam" id="PF17855">
    <property type="entry name" value="MCM_lid"/>
    <property type="match status" value="1"/>
</dbReference>
<dbReference type="Pfam" id="PF14551">
    <property type="entry name" value="MCM_N"/>
    <property type="match status" value="1"/>
</dbReference>
<evidence type="ECO:0000256" key="7">
    <source>
        <dbReference type="ARBA" id="ARBA00022806"/>
    </source>
</evidence>
<dbReference type="InterPro" id="IPR027417">
    <property type="entry name" value="P-loop_NTPase"/>
</dbReference>
<dbReference type="InterPro" id="IPR008047">
    <property type="entry name" value="MCM_4"/>
</dbReference>
<dbReference type="HOGENOM" id="CLU_000995_7_1_1"/>
<dbReference type="PaxDb" id="55529-EKX54424"/>
<dbReference type="PANTHER" id="PTHR11630:SF66">
    <property type="entry name" value="DNA REPLICATION LICENSING FACTOR MCM4"/>
    <property type="match status" value="1"/>
</dbReference>
<reference evidence="16" key="3">
    <citation type="submission" date="2016-03" db="UniProtKB">
        <authorList>
            <consortium name="EnsemblProtists"/>
        </authorList>
    </citation>
    <scope>IDENTIFICATION</scope>
</reference>
<dbReference type="CDD" id="cd17755">
    <property type="entry name" value="MCM4"/>
    <property type="match status" value="1"/>
</dbReference>
<dbReference type="GO" id="GO:0042555">
    <property type="term" value="C:MCM complex"/>
    <property type="evidence" value="ECO:0007669"/>
    <property type="project" value="UniProtKB-UniRule"/>
</dbReference>
<accession>L1K1I5</accession>
<dbReference type="GeneID" id="17311187"/>
<evidence type="ECO:0000256" key="8">
    <source>
        <dbReference type="ARBA" id="ARBA00022840"/>
    </source>
</evidence>
<dbReference type="Gene3D" id="1.10.10.10">
    <property type="entry name" value="Winged helix-like DNA-binding domain superfamily/Winged helix DNA-binding domain"/>
    <property type="match status" value="1"/>
</dbReference>
<dbReference type="InterPro" id="IPR001208">
    <property type="entry name" value="MCM_dom"/>
</dbReference>
<dbReference type="InterPro" id="IPR018525">
    <property type="entry name" value="MCM_CS"/>
</dbReference>
<dbReference type="PROSITE" id="PS00847">
    <property type="entry name" value="MCM_1"/>
    <property type="match status" value="1"/>
</dbReference>
<organism evidence="15">
    <name type="scientific">Guillardia theta (strain CCMP2712)</name>
    <name type="common">Cryptophyte</name>
    <dbReference type="NCBI Taxonomy" id="905079"/>
    <lineage>
        <taxon>Eukaryota</taxon>
        <taxon>Cryptophyceae</taxon>
        <taxon>Pyrenomonadales</taxon>
        <taxon>Geminigeraceae</taxon>
        <taxon>Guillardia</taxon>
    </lineage>
</organism>
<dbReference type="Pfam" id="PF21128">
    <property type="entry name" value="WHD_MCM4"/>
    <property type="match status" value="1"/>
</dbReference>
<evidence type="ECO:0000256" key="9">
    <source>
        <dbReference type="ARBA" id="ARBA00023125"/>
    </source>
</evidence>
<comment type="function">
    <text evidence="12">Acts as component of the MCM2-7 complex (MCM complex) which is the replicative helicase essential for 'once per cell cycle' DNA replication initiation and elongation in eukaryotic cells. The active ATPase sites in the MCM2-7 ring are formed through the interaction surfaces of two neighboring subunits such that a critical structure of a conserved arginine finger motif is provided in trans relative to the ATP-binding site of the Walker A box of the adjacent subunit. The six ATPase active sites, however, are likely to contribute differentially to the complex helicase activity.</text>
</comment>
<evidence type="ECO:0000313" key="15">
    <source>
        <dbReference type="EMBL" id="EKX54424.1"/>
    </source>
</evidence>
<dbReference type="FunFam" id="3.40.50.300:FF:000217">
    <property type="entry name" value="DNA helicase"/>
    <property type="match status" value="1"/>
</dbReference>
<dbReference type="GO" id="GO:0000727">
    <property type="term" value="P:double-strand break repair via break-induced replication"/>
    <property type="evidence" value="ECO:0007669"/>
    <property type="project" value="TreeGrafter"/>
</dbReference>
<dbReference type="InterPro" id="IPR012340">
    <property type="entry name" value="NA-bd_OB-fold"/>
</dbReference>
<dbReference type="SUPFAM" id="SSF52540">
    <property type="entry name" value="P-loop containing nucleoside triphosphate hydrolases"/>
    <property type="match status" value="1"/>
</dbReference>
<keyword evidence="17" id="KW-1185">Reference proteome</keyword>
<dbReference type="RefSeq" id="XP_005841404.1">
    <property type="nucleotide sequence ID" value="XM_005841347.1"/>
</dbReference>
<dbReference type="GO" id="GO:0009507">
    <property type="term" value="C:chloroplast"/>
    <property type="evidence" value="ECO:0007669"/>
    <property type="project" value="UniProtKB-SubCell"/>
</dbReference>
<evidence type="ECO:0000256" key="2">
    <source>
        <dbReference type="ARBA" id="ARBA00004229"/>
    </source>
</evidence>
<dbReference type="PROSITE" id="PS50051">
    <property type="entry name" value="MCM_2"/>
    <property type="match status" value="1"/>
</dbReference>
<dbReference type="PRINTS" id="PR01660">
    <property type="entry name" value="MCMPROTEIN4"/>
</dbReference>
<feature type="domain" description="MCM C-terminal AAA(+) ATPase" evidence="14">
    <location>
        <begin position="403"/>
        <end position="611"/>
    </location>
</feature>
<dbReference type="AlphaFoldDB" id="L1K1I5"/>
<evidence type="ECO:0000259" key="14">
    <source>
        <dbReference type="PROSITE" id="PS50051"/>
    </source>
</evidence>
<evidence type="ECO:0000256" key="10">
    <source>
        <dbReference type="ARBA" id="ARBA00023242"/>
    </source>
</evidence>
<dbReference type="GO" id="GO:0017116">
    <property type="term" value="F:single-stranded DNA helicase activity"/>
    <property type="evidence" value="ECO:0007669"/>
    <property type="project" value="TreeGrafter"/>
</dbReference>
<dbReference type="Pfam" id="PF17207">
    <property type="entry name" value="MCM_OB"/>
    <property type="match status" value="1"/>
</dbReference>
<gene>
    <name evidence="15" type="ORF">GUITHDRAFT_99903</name>
</gene>
<feature type="compositionally biased region" description="Polar residues" evidence="13">
    <location>
        <begin position="54"/>
        <end position="71"/>
    </location>
</feature>
<dbReference type="InterPro" id="IPR033762">
    <property type="entry name" value="MCM_OB"/>
</dbReference>
<dbReference type="InterPro" id="IPR027925">
    <property type="entry name" value="MCM_N"/>
</dbReference>
<protein>
    <recommendedName>
        <fullName evidence="12">DNA replication licensing factor MCM4</fullName>
        <ecNumber evidence="12">3.6.4.12</ecNumber>
    </recommendedName>
</protein>
<dbReference type="Proteomes" id="UP000011087">
    <property type="component" value="Unassembled WGS sequence"/>
</dbReference>
<evidence type="ECO:0000256" key="3">
    <source>
        <dbReference type="ARBA" id="ARBA00008010"/>
    </source>
</evidence>
<dbReference type="Gene3D" id="2.20.28.10">
    <property type="match status" value="1"/>
</dbReference>
<dbReference type="EC" id="3.6.4.12" evidence="12"/>
<evidence type="ECO:0000256" key="12">
    <source>
        <dbReference type="RuleBase" id="RU368062"/>
    </source>
</evidence>
<dbReference type="InterPro" id="IPR036388">
    <property type="entry name" value="WH-like_DNA-bd_sf"/>
</dbReference>
<dbReference type="SUPFAM" id="SSF50249">
    <property type="entry name" value="Nucleic acid-binding proteins"/>
    <property type="match status" value="1"/>
</dbReference>
<dbReference type="GO" id="GO:0006271">
    <property type="term" value="P:DNA strand elongation involved in DNA replication"/>
    <property type="evidence" value="ECO:0007669"/>
    <property type="project" value="TreeGrafter"/>
</dbReference>
<keyword evidence="8 11" id="KW-0067">ATP-binding</keyword>
<sequence>MSSNLSSPVKGASSEVAATSSPAAVNATSSPAVPNTPYSAPRTPGSVAGVPRTPRSNSARRSASVQPSPSRSDLGRRGQQIRADAGIDATSENPRTYIWGTNIEVQATKEAARRFFTQYKRPGSTENLYIQLLQQAHARKTFYINLDCRHVFSFDGSLYDKLVQYPTETITIFDVVMSELHAELTADDPDASSLSMQVRTFNLIDTAVMRNLNPSDVDKLVCLKGMIIRTSAVVPDLQRGYFECLTCQAAEEVDIMNGRIQEPTSCKYCKASNSMELRHNRCLFKDKQLVRLQENPEDIPQGETPMTVNLCVFEDLVDAAKPGDRMEVTGIYRAQPIRTQSRTRTLKSVYKTYIDVIHFKRTEKSRMGDSSFSTDELQEDNRLEKEIEQRKQRALKLAADPNIYQKLIDSFAPSIYEMDDVKKGLLCQLFGGSNKSCKGASSGRFRGDINVLLVGDPGVSKSQLLQYVHKIAPRGIYTSGKGSSAVGLTAYVKKDPETKDIVLESGALVLSDRGICCIDEFDKMSESARAILHEAMEQQTISVAKAGIICSLNARTSILAAANPIQSRYNPQLSVVENMNLPPTLLSRFDLIYLVLDQPNPTTDRRLAKHLVSLYLKNPPRLAQSILSLEEFAEFVSYARNECHPVLNDDAKTALIDGYVQMRRMATSRNTITATPRQLESIIRLAEAHAKMRLANEVETIDVEEAMRLLRVATQSAATDPRTGRIDMDLINTGRSASSRVRIAQLVNMLKQKLVERLATGTMSFQSLVEMVQEESSVEISTQELQAAIRQLADEDAVVTSGHGHHMTLARAR</sequence>
<dbReference type="STRING" id="905079.L1K1I5"/>
<comment type="subunit">
    <text evidence="12">Component of the MCM2-7 complex.</text>
</comment>
<comment type="subcellular location">
    <subcellularLocation>
        <location evidence="1">Nucleus</location>
    </subcellularLocation>
    <subcellularLocation>
        <location evidence="2">Plastid</location>
        <location evidence="2">Chloroplast</location>
    </subcellularLocation>
</comment>
<dbReference type="GO" id="GO:0005524">
    <property type="term" value="F:ATP binding"/>
    <property type="evidence" value="ECO:0007669"/>
    <property type="project" value="UniProtKB-UniRule"/>
</dbReference>
<dbReference type="OMA" id="AFFKCNV"/>
<dbReference type="GO" id="GO:0003697">
    <property type="term" value="F:single-stranded DNA binding"/>
    <property type="evidence" value="ECO:0007669"/>
    <property type="project" value="TreeGrafter"/>
</dbReference>
<reference evidence="15 17" key="1">
    <citation type="journal article" date="2012" name="Nature">
        <title>Algal genomes reveal evolutionary mosaicism and the fate of nucleomorphs.</title>
        <authorList>
            <consortium name="DOE Joint Genome Institute"/>
            <person name="Curtis B.A."/>
            <person name="Tanifuji G."/>
            <person name="Burki F."/>
            <person name="Gruber A."/>
            <person name="Irimia M."/>
            <person name="Maruyama S."/>
            <person name="Arias M.C."/>
            <person name="Ball S.G."/>
            <person name="Gile G.H."/>
            <person name="Hirakawa Y."/>
            <person name="Hopkins J.F."/>
            <person name="Kuo A."/>
            <person name="Rensing S.A."/>
            <person name="Schmutz J."/>
            <person name="Symeonidi A."/>
            <person name="Elias M."/>
            <person name="Eveleigh R.J."/>
            <person name="Herman E.K."/>
            <person name="Klute M.J."/>
            <person name="Nakayama T."/>
            <person name="Obornik M."/>
            <person name="Reyes-Prieto A."/>
            <person name="Armbrust E.V."/>
            <person name="Aves S.J."/>
            <person name="Beiko R.G."/>
            <person name="Coutinho P."/>
            <person name="Dacks J.B."/>
            <person name="Durnford D.G."/>
            <person name="Fast N.M."/>
            <person name="Green B.R."/>
            <person name="Grisdale C.J."/>
            <person name="Hempel F."/>
            <person name="Henrissat B."/>
            <person name="Hoppner M.P."/>
            <person name="Ishida K."/>
            <person name="Kim E."/>
            <person name="Koreny L."/>
            <person name="Kroth P.G."/>
            <person name="Liu Y."/>
            <person name="Malik S.B."/>
            <person name="Maier U.G."/>
            <person name="McRose D."/>
            <person name="Mock T."/>
            <person name="Neilson J.A."/>
            <person name="Onodera N.T."/>
            <person name="Poole A.M."/>
            <person name="Pritham E.J."/>
            <person name="Richards T.A."/>
            <person name="Rocap G."/>
            <person name="Roy S.W."/>
            <person name="Sarai C."/>
            <person name="Schaack S."/>
            <person name="Shirato S."/>
            <person name="Slamovits C.H."/>
            <person name="Spencer D.F."/>
            <person name="Suzuki S."/>
            <person name="Worden A.Z."/>
            <person name="Zauner S."/>
            <person name="Barry K."/>
            <person name="Bell C."/>
            <person name="Bharti A.K."/>
            <person name="Crow J.A."/>
            <person name="Grimwood J."/>
            <person name="Kramer R."/>
            <person name="Lindquist E."/>
            <person name="Lucas S."/>
            <person name="Salamov A."/>
            <person name="McFadden G.I."/>
            <person name="Lane C.E."/>
            <person name="Keeling P.J."/>
            <person name="Gray M.W."/>
            <person name="Grigoriev I.V."/>
            <person name="Archibald J.M."/>
        </authorList>
    </citation>
    <scope>NUCLEOTIDE SEQUENCE</scope>
    <source>
        <strain evidence="15 17">CCMP2712</strain>
    </source>
</reference>
<keyword evidence="7 12" id="KW-0347">Helicase</keyword>
<feature type="region of interest" description="Disordered" evidence="13">
    <location>
        <begin position="1"/>
        <end position="87"/>
    </location>
</feature>
<dbReference type="eggNOG" id="KOG0478">
    <property type="taxonomic scope" value="Eukaryota"/>
</dbReference>
<dbReference type="FunFam" id="2.20.28.10:FF:000003">
    <property type="entry name" value="DNA helicase"/>
    <property type="match status" value="1"/>
</dbReference>
<keyword evidence="9 11" id="KW-0238">DNA-binding</keyword>
<evidence type="ECO:0000313" key="16">
    <source>
        <dbReference type="EnsemblProtists" id="EKX54424"/>
    </source>
</evidence>
<keyword evidence="6 12" id="KW-0378">Hydrolase</keyword>
<dbReference type="Gene3D" id="3.40.50.300">
    <property type="entry name" value="P-loop containing nucleotide triphosphate hydrolases"/>
    <property type="match status" value="1"/>
</dbReference>
<dbReference type="EnsemblProtists" id="EKX54424">
    <property type="protein sequence ID" value="EKX54424"/>
    <property type="gene ID" value="GUITHDRAFT_99903"/>
</dbReference>
<dbReference type="SMART" id="SM00350">
    <property type="entry name" value="MCM"/>
    <property type="match status" value="1"/>
</dbReference>